<reference evidence="14" key="1">
    <citation type="journal article" date="2020" name="Fungal Divers.">
        <title>Resolving the Mortierellaceae phylogeny through synthesis of multi-gene phylogenetics and phylogenomics.</title>
        <authorList>
            <person name="Vandepol N."/>
            <person name="Liber J."/>
            <person name="Desiro A."/>
            <person name="Na H."/>
            <person name="Kennedy M."/>
            <person name="Barry K."/>
            <person name="Grigoriev I.V."/>
            <person name="Miller A.N."/>
            <person name="O'Donnell K."/>
            <person name="Stajich J.E."/>
            <person name="Bonito G."/>
        </authorList>
    </citation>
    <scope>NUCLEOTIDE SEQUENCE</scope>
    <source>
        <strain evidence="14">REB-010B</strain>
    </source>
</reference>
<dbReference type="PANTHER" id="PTHR19370:SF171">
    <property type="entry name" value="NADH-CYTOCHROME B5 REDUCTASE 2"/>
    <property type="match status" value="1"/>
</dbReference>
<dbReference type="PRINTS" id="PR00371">
    <property type="entry name" value="FPNCR"/>
</dbReference>
<dbReference type="PANTHER" id="PTHR19370">
    <property type="entry name" value="NADH-CYTOCHROME B5 REDUCTASE"/>
    <property type="match status" value="1"/>
</dbReference>
<dbReference type="PROSITE" id="PS51384">
    <property type="entry name" value="FAD_FR"/>
    <property type="match status" value="1"/>
</dbReference>
<dbReference type="FunFam" id="3.40.50.80:FF:000009">
    <property type="entry name" value="NADH-cytochrome b5 reductase"/>
    <property type="match status" value="1"/>
</dbReference>
<accession>A0A9P6RK19</accession>
<dbReference type="GO" id="GO:0005741">
    <property type="term" value="C:mitochondrial outer membrane"/>
    <property type="evidence" value="ECO:0007669"/>
    <property type="project" value="UniProtKB-SubCell"/>
</dbReference>
<dbReference type="InterPro" id="IPR039261">
    <property type="entry name" value="FNR_nucleotide-bd"/>
</dbReference>
<evidence type="ECO:0000256" key="8">
    <source>
        <dbReference type="ARBA" id="ARBA00023027"/>
    </source>
</evidence>
<evidence type="ECO:0000256" key="11">
    <source>
        <dbReference type="PIRSR" id="PIRSR601834-1"/>
    </source>
</evidence>
<comment type="caution">
    <text evidence="14">The sequence shown here is derived from an EMBL/GenBank/DDBJ whole genome shotgun (WGS) entry which is preliminary data.</text>
</comment>
<evidence type="ECO:0000256" key="9">
    <source>
        <dbReference type="ARBA" id="ARBA00023128"/>
    </source>
</evidence>
<evidence type="ECO:0000313" key="14">
    <source>
        <dbReference type="EMBL" id="KAG0322038.1"/>
    </source>
</evidence>
<keyword evidence="7 12" id="KW-0560">Oxidoreductase</keyword>
<dbReference type="InterPro" id="IPR001709">
    <property type="entry name" value="Flavoprot_Pyr_Nucl_cyt_Rdtase"/>
</dbReference>
<dbReference type="GO" id="GO:0090524">
    <property type="term" value="F:cytochrome-b5 reductase activity, acting on NADH"/>
    <property type="evidence" value="ECO:0007669"/>
    <property type="project" value="UniProtKB-EC"/>
</dbReference>
<feature type="binding site" evidence="11">
    <location>
        <position position="62"/>
    </location>
    <ligand>
        <name>FAD</name>
        <dbReference type="ChEBI" id="CHEBI:57692"/>
    </ligand>
</feature>
<dbReference type="Proteomes" id="UP000738325">
    <property type="component" value="Unassembled WGS sequence"/>
</dbReference>
<protein>
    <recommendedName>
        <fullName evidence="12">NADH-cytochrome b5 reductase</fullName>
        <ecNumber evidence="12">1.6.2.2</ecNumber>
    </recommendedName>
</protein>
<evidence type="ECO:0000256" key="10">
    <source>
        <dbReference type="ARBA" id="ARBA00047682"/>
    </source>
</evidence>
<dbReference type="InterPro" id="IPR017927">
    <property type="entry name" value="FAD-bd_FR_type"/>
</dbReference>
<keyword evidence="9" id="KW-0496">Mitochondrion</keyword>
<gene>
    <name evidence="14" type="primary">MCR1_1</name>
    <name evidence="14" type="ORF">BGZ99_003537</name>
</gene>
<dbReference type="FunFam" id="2.40.30.10:FF:000032">
    <property type="entry name" value="NADH-cytochrome b5 reductase"/>
    <property type="match status" value="1"/>
</dbReference>
<feature type="binding site" evidence="11">
    <location>
        <position position="78"/>
    </location>
    <ligand>
        <name>FAD</name>
        <dbReference type="ChEBI" id="CHEBI:57692"/>
    </ligand>
</feature>
<dbReference type="AlphaFoldDB" id="A0A9P6RK19"/>
<evidence type="ECO:0000256" key="5">
    <source>
        <dbReference type="ARBA" id="ARBA00022787"/>
    </source>
</evidence>
<feature type="binding site" evidence="11">
    <location>
        <position position="80"/>
    </location>
    <ligand>
        <name>FAD</name>
        <dbReference type="ChEBI" id="CHEBI:57692"/>
    </ligand>
</feature>
<dbReference type="OrthoDB" id="432685at2759"/>
<dbReference type="EC" id="1.6.2.2" evidence="12"/>
<dbReference type="Pfam" id="PF00175">
    <property type="entry name" value="NAD_binding_1"/>
    <property type="match status" value="1"/>
</dbReference>
<dbReference type="EMBL" id="JAAAIP010000222">
    <property type="protein sequence ID" value="KAG0322038.1"/>
    <property type="molecule type" value="Genomic_DNA"/>
</dbReference>
<evidence type="ECO:0000256" key="3">
    <source>
        <dbReference type="ARBA" id="ARBA00006105"/>
    </source>
</evidence>
<dbReference type="InterPro" id="IPR008333">
    <property type="entry name" value="Cbr1-like_FAD-bd_dom"/>
</dbReference>
<evidence type="ECO:0000313" key="15">
    <source>
        <dbReference type="Proteomes" id="UP000738325"/>
    </source>
</evidence>
<sequence length="259" mass="28331">MAATALNPEAFVDFKLKSIHALTPNTSKFVFELPEHQTLGMTVASCVVTKFINDEGKPVIRPYTPTSNDDVKGSFDFIIKRYDAGVMSAHIHSLKVGDTLAVKGPMSKYPLQLNQHKNVVMIAGGTGITPMLQLVNGIFNSKGEDTTQVHLVYANVSSQDIIFKDELDELVKKHPGQFKLTYVIDRAEDGWNGEVGYITADLIKKHIPGVQTEVEKVFVCGPPPMMVAVSGGKGPNFTQGEVEGTLKELGFTSDKVFKF</sequence>
<dbReference type="CDD" id="cd06183">
    <property type="entry name" value="cyt_b5_reduct_like"/>
    <property type="match status" value="1"/>
</dbReference>
<dbReference type="Pfam" id="PF00970">
    <property type="entry name" value="FAD_binding_6"/>
    <property type="match status" value="1"/>
</dbReference>
<keyword evidence="4 11" id="KW-0285">Flavoprotein</keyword>
<dbReference type="InterPro" id="IPR001433">
    <property type="entry name" value="OxRdtase_FAD/NAD-bd"/>
</dbReference>
<evidence type="ECO:0000256" key="12">
    <source>
        <dbReference type="RuleBase" id="RU361226"/>
    </source>
</evidence>
<evidence type="ECO:0000256" key="4">
    <source>
        <dbReference type="ARBA" id="ARBA00022630"/>
    </source>
</evidence>
<dbReference type="InterPro" id="IPR017938">
    <property type="entry name" value="Riboflavin_synthase-like_b-brl"/>
</dbReference>
<keyword evidence="6 11" id="KW-0274">FAD</keyword>
<evidence type="ECO:0000256" key="6">
    <source>
        <dbReference type="ARBA" id="ARBA00022827"/>
    </source>
</evidence>
<evidence type="ECO:0000256" key="7">
    <source>
        <dbReference type="ARBA" id="ARBA00023002"/>
    </source>
</evidence>
<feature type="binding site" evidence="11">
    <location>
        <position position="129"/>
    </location>
    <ligand>
        <name>FAD</name>
        <dbReference type="ChEBI" id="CHEBI:57692"/>
    </ligand>
</feature>
<evidence type="ECO:0000256" key="2">
    <source>
        <dbReference type="ARBA" id="ARBA00004572"/>
    </source>
</evidence>
<comment type="subcellular location">
    <subcellularLocation>
        <location evidence="2">Mitochondrion outer membrane</location>
        <topology evidence="2">Single-pass membrane protein</topology>
    </subcellularLocation>
</comment>
<feature type="binding site" evidence="11">
    <location>
        <position position="61"/>
    </location>
    <ligand>
        <name>FAD</name>
        <dbReference type="ChEBI" id="CHEBI:57692"/>
    </ligand>
</feature>
<name>A0A9P6RK19_9FUNG</name>
<evidence type="ECO:0000259" key="13">
    <source>
        <dbReference type="PROSITE" id="PS51384"/>
    </source>
</evidence>
<dbReference type="PRINTS" id="PR00406">
    <property type="entry name" value="CYTB5RDTASE"/>
</dbReference>
<keyword evidence="5" id="KW-1000">Mitochondrion outer membrane</keyword>
<keyword evidence="8 12" id="KW-0520">NAD</keyword>
<feature type="domain" description="FAD-binding FR-type" evidence="13">
    <location>
        <begin position="9"/>
        <end position="112"/>
    </location>
</feature>
<comment type="catalytic activity">
    <reaction evidence="10 12">
        <text>2 Fe(III)-[cytochrome b5] + NADH = 2 Fe(II)-[cytochrome b5] + NAD(+) + H(+)</text>
        <dbReference type="Rhea" id="RHEA:46680"/>
        <dbReference type="Rhea" id="RHEA-COMP:10438"/>
        <dbReference type="Rhea" id="RHEA-COMP:10439"/>
        <dbReference type="ChEBI" id="CHEBI:15378"/>
        <dbReference type="ChEBI" id="CHEBI:29033"/>
        <dbReference type="ChEBI" id="CHEBI:29034"/>
        <dbReference type="ChEBI" id="CHEBI:57540"/>
        <dbReference type="ChEBI" id="CHEBI:57945"/>
        <dbReference type="EC" id="1.6.2.2"/>
    </reaction>
</comment>
<dbReference type="Gene3D" id="3.40.50.80">
    <property type="entry name" value="Nucleotide-binding domain of ferredoxin-NADP reductase (FNR) module"/>
    <property type="match status" value="1"/>
</dbReference>
<dbReference type="Gene3D" id="2.40.30.10">
    <property type="entry name" value="Translation factors"/>
    <property type="match status" value="1"/>
</dbReference>
<dbReference type="SUPFAM" id="SSF52343">
    <property type="entry name" value="Ferredoxin reductase-like, C-terminal NADP-linked domain"/>
    <property type="match status" value="1"/>
</dbReference>
<evidence type="ECO:0000256" key="1">
    <source>
        <dbReference type="ARBA" id="ARBA00001974"/>
    </source>
</evidence>
<dbReference type="SUPFAM" id="SSF63380">
    <property type="entry name" value="Riboflavin synthase domain-like"/>
    <property type="match status" value="1"/>
</dbReference>
<comment type="similarity">
    <text evidence="3 12">Belongs to the flavoprotein pyridine nucleotide cytochrome reductase family.</text>
</comment>
<keyword evidence="5" id="KW-0472">Membrane</keyword>
<proteinExistence type="inferred from homology"/>
<organism evidence="14 15">
    <name type="scientific">Dissophora globulifera</name>
    <dbReference type="NCBI Taxonomy" id="979702"/>
    <lineage>
        <taxon>Eukaryota</taxon>
        <taxon>Fungi</taxon>
        <taxon>Fungi incertae sedis</taxon>
        <taxon>Mucoromycota</taxon>
        <taxon>Mortierellomycotina</taxon>
        <taxon>Mortierellomycetes</taxon>
        <taxon>Mortierellales</taxon>
        <taxon>Mortierellaceae</taxon>
        <taxon>Dissophora</taxon>
    </lineage>
</organism>
<feature type="binding site" evidence="11">
    <location>
        <position position="87"/>
    </location>
    <ligand>
        <name>FAD</name>
        <dbReference type="ChEBI" id="CHEBI:57692"/>
    </ligand>
</feature>
<dbReference type="InterPro" id="IPR001834">
    <property type="entry name" value="CBR-like"/>
</dbReference>
<keyword evidence="15" id="KW-1185">Reference proteome</keyword>
<feature type="binding site" evidence="11">
    <location>
        <position position="63"/>
    </location>
    <ligand>
        <name>FAD</name>
        <dbReference type="ChEBI" id="CHEBI:57692"/>
    </ligand>
</feature>
<comment type="cofactor">
    <cofactor evidence="1 11 12">
        <name>FAD</name>
        <dbReference type="ChEBI" id="CHEBI:57692"/>
    </cofactor>
</comment>
<feature type="binding site" evidence="11">
    <location>
        <position position="88"/>
    </location>
    <ligand>
        <name>FAD</name>
        <dbReference type="ChEBI" id="CHEBI:57692"/>
    </ligand>
</feature>